<dbReference type="AlphaFoldDB" id="A0A4Y2QCJ8"/>
<keyword evidence="4" id="KW-1185">Reference proteome</keyword>
<dbReference type="InterPro" id="IPR010285">
    <property type="entry name" value="DNA_helicase_pif1-like_DEAD"/>
</dbReference>
<comment type="cofactor">
    <cofactor evidence="1">
        <name>Mg(2+)</name>
        <dbReference type="ChEBI" id="CHEBI:18420"/>
    </cofactor>
</comment>
<accession>A0A4Y2QCJ8</accession>
<dbReference type="InterPro" id="IPR027417">
    <property type="entry name" value="P-loop_NTPase"/>
</dbReference>
<evidence type="ECO:0000313" key="3">
    <source>
        <dbReference type="EMBL" id="GBN60773.1"/>
    </source>
</evidence>
<reference evidence="3 4" key="1">
    <citation type="journal article" date="2019" name="Sci. Rep.">
        <title>Orb-weaving spider Araneus ventricosus genome elucidates the spidroin gene catalogue.</title>
        <authorList>
            <person name="Kono N."/>
            <person name="Nakamura H."/>
            <person name="Ohtoshi R."/>
            <person name="Moran D.A.P."/>
            <person name="Shinohara A."/>
            <person name="Yoshida Y."/>
            <person name="Fujiwara M."/>
            <person name="Mori M."/>
            <person name="Tomita M."/>
            <person name="Arakawa K."/>
        </authorList>
    </citation>
    <scope>NUCLEOTIDE SEQUENCE [LARGE SCALE GENOMIC DNA]</scope>
</reference>
<evidence type="ECO:0000259" key="2">
    <source>
        <dbReference type="Pfam" id="PF05970"/>
    </source>
</evidence>
<dbReference type="PANTHER" id="PTHR10492">
    <property type="match status" value="1"/>
</dbReference>
<dbReference type="GO" id="GO:0000723">
    <property type="term" value="P:telomere maintenance"/>
    <property type="evidence" value="ECO:0007669"/>
    <property type="project" value="InterPro"/>
</dbReference>
<comment type="caution">
    <text evidence="3">The sequence shown here is derived from an EMBL/GenBank/DDBJ whole genome shotgun (WGS) entry which is preliminary data.</text>
</comment>
<dbReference type="EC" id="5.6.2.3" evidence="1"/>
<keyword evidence="1" id="KW-0233">DNA recombination</keyword>
<protein>
    <recommendedName>
        <fullName evidence="1">ATP-dependent DNA helicase</fullName>
        <ecNumber evidence="1">5.6.2.3</ecNumber>
    </recommendedName>
</protein>
<dbReference type="Pfam" id="PF05970">
    <property type="entry name" value="PIF1"/>
    <property type="match status" value="1"/>
</dbReference>
<sequence>MKSGIIAYTYQMPKQLRQTFAFILCFCNSTDVLELWKNTRSICLSIICATTSKQLLGFKLPVSILDTSVSSMRSTVLSTVGSIKFNCMEADKLRQEVLIIIDEITMLTKDGLRCIDSLLRDLMNNDKPLGGKVIKIGGDFRQTLPVVPRGT</sequence>
<keyword evidence="1" id="KW-0378">Hydrolase</keyword>
<comment type="catalytic activity">
    <reaction evidence="1">
        <text>ATP + H2O = ADP + phosphate + H(+)</text>
        <dbReference type="Rhea" id="RHEA:13065"/>
        <dbReference type="ChEBI" id="CHEBI:15377"/>
        <dbReference type="ChEBI" id="CHEBI:15378"/>
        <dbReference type="ChEBI" id="CHEBI:30616"/>
        <dbReference type="ChEBI" id="CHEBI:43474"/>
        <dbReference type="ChEBI" id="CHEBI:456216"/>
        <dbReference type="EC" id="5.6.2.3"/>
    </reaction>
</comment>
<dbReference type="GO" id="GO:0005524">
    <property type="term" value="F:ATP binding"/>
    <property type="evidence" value="ECO:0007669"/>
    <property type="project" value="UniProtKB-KW"/>
</dbReference>
<keyword evidence="1" id="KW-0234">DNA repair</keyword>
<feature type="domain" description="DNA helicase Pif1-like DEAD-box helicase" evidence="2">
    <location>
        <begin position="78"/>
        <end position="150"/>
    </location>
</feature>
<comment type="similarity">
    <text evidence="1">Belongs to the helicase family.</text>
</comment>
<dbReference type="OrthoDB" id="272985at2759"/>
<keyword evidence="1" id="KW-0347">Helicase</keyword>
<keyword evidence="1" id="KW-0227">DNA damage</keyword>
<gene>
    <name evidence="3" type="ORF">AVEN_60072_1</name>
</gene>
<dbReference type="GO" id="GO:0016887">
    <property type="term" value="F:ATP hydrolysis activity"/>
    <property type="evidence" value="ECO:0007669"/>
    <property type="project" value="RHEA"/>
</dbReference>
<dbReference type="GO" id="GO:0006281">
    <property type="term" value="P:DNA repair"/>
    <property type="evidence" value="ECO:0007669"/>
    <property type="project" value="UniProtKB-KW"/>
</dbReference>
<dbReference type="Gene3D" id="3.40.50.300">
    <property type="entry name" value="P-loop containing nucleotide triphosphate hydrolases"/>
    <property type="match status" value="1"/>
</dbReference>
<dbReference type="GO" id="GO:0006310">
    <property type="term" value="P:DNA recombination"/>
    <property type="evidence" value="ECO:0007669"/>
    <property type="project" value="UniProtKB-KW"/>
</dbReference>
<dbReference type="GO" id="GO:0043139">
    <property type="term" value="F:5'-3' DNA helicase activity"/>
    <property type="evidence" value="ECO:0007669"/>
    <property type="project" value="UniProtKB-EC"/>
</dbReference>
<keyword evidence="1" id="KW-0067">ATP-binding</keyword>
<evidence type="ECO:0000313" key="4">
    <source>
        <dbReference type="Proteomes" id="UP000499080"/>
    </source>
</evidence>
<dbReference type="EMBL" id="BGPR01013459">
    <property type="protein sequence ID" value="GBN60773.1"/>
    <property type="molecule type" value="Genomic_DNA"/>
</dbReference>
<keyword evidence="1" id="KW-0547">Nucleotide-binding</keyword>
<name>A0A4Y2QCJ8_ARAVE</name>
<organism evidence="3 4">
    <name type="scientific">Araneus ventricosus</name>
    <name type="common">Orbweaver spider</name>
    <name type="synonym">Epeira ventricosa</name>
    <dbReference type="NCBI Taxonomy" id="182803"/>
    <lineage>
        <taxon>Eukaryota</taxon>
        <taxon>Metazoa</taxon>
        <taxon>Ecdysozoa</taxon>
        <taxon>Arthropoda</taxon>
        <taxon>Chelicerata</taxon>
        <taxon>Arachnida</taxon>
        <taxon>Araneae</taxon>
        <taxon>Araneomorphae</taxon>
        <taxon>Entelegynae</taxon>
        <taxon>Araneoidea</taxon>
        <taxon>Araneidae</taxon>
        <taxon>Araneus</taxon>
    </lineage>
</organism>
<dbReference type="PANTHER" id="PTHR10492:SF57">
    <property type="entry name" value="ATP-DEPENDENT DNA HELICASE"/>
    <property type="match status" value="1"/>
</dbReference>
<proteinExistence type="inferred from homology"/>
<dbReference type="Proteomes" id="UP000499080">
    <property type="component" value="Unassembled WGS sequence"/>
</dbReference>
<evidence type="ECO:0000256" key="1">
    <source>
        <dbReference type="RuleBase" id="RU363044"/>
    </source>
</evidence>